<gene>
    <name evidence="3" type="ORF">B0H17DRAFT_1141964</name>
</gene>
<protein>
    <submittedName>
        <fullName evidence="3">Peptidase G1</fullName>
    </submittedName>
</protein>
<dbReference type="Gene3D" id="2.60.120.700">
    <property type="entry name" value="Peptidase G1"/>
    <property type="match status" value="1"/>
</dbReference>
<dbReference type="CDD" id="cd13426">
    <property type="entry name" value="Peptidase_G1"/>
    <property type="match status" value="1"/>
</dbReference>
<comment type="caution">
    <text evidence="3">The sequence shown here is derived from an EMBL/GenBank/DDBJ whole genome shotgun (WGS) entry which is preliminary data.</text>
</comment>
<dbReference type="Proteomes" id="UP001221757">
    <property type="component" value="Unassembled WGS sequence"/>
</dbReference>
<dbReference type="PANTHER" id="PTHR37536">
    <property type="entry name" value="PUTATIVE (AFU_ORTHOLOGUE AFUA_3G02970)-RELATED"/>
    <property type="match status" value="1"/>
</dbReference>
<keyword evidence="4" id="KW-1185">Reference proteome</keyword>
<evidence type="ECO:0000256" key="1">
    <source>
        <dbReference type="PIRSR" id="PIRSR600250-50"/>
    </source>
</evidence>
<dbReference type="GO" id="GO:0006508">
    <property type="term" value="P:proteolysis"/>
    <property type="evidence" value="ECO:0007669"/>
    <property type="project" value="InterPro"/>
</dbReference>
<dbReference type="SUPFAM" id="SSF49899">
    <property type="entry name" value="Concanavalin A-like lectins/glucanases"/>
    <property type="match status" value="1"/>
</dbReference>
<dbReference type="InterPro" id="IPR013320">
    <property type="entry name" value="ConA-like_dom_sf"/>
</dbReference>
<feature type="active site" description="Proton acceptor" evidence="1">
    <location>
        <position position="191"/>
    </location>
</feature>
<sequence>MLFSTLFVQTLVAVGVLAAPSSDKRSQSRIARREEFIRQAPGLLFHTSNWAGAVITDPTAKWKSVAGEFVVPSISTPSGLRTAFISVWVAVDGYTCKNVTFKVGVDIEIKNGVATYAAWDEYVPGEYFVENFPQLAISAGDTVNLIALAITGQKPNFPESLIENLSVPYSVGHYFNPTPPLCQSDAIWGIEVWEVGDVRLPLTVQFKNVQATRFDGTIVGPGSATVMNTVENGRALSSCSTTASTITCSFPQP</sequence>
<dbReference type="EMBL" id="JARKIE010000183">
    <property type="protein sequence ID" value="KAJ7670260.1"/>
    <property type="molecule type" value="Genomic_DNA"/>
</dbReference>
<feature type="signal peptide" evidence="2">
    <location>
        <begin position="1"/>
        <end position="18"/>
    </location>
</feature>
<evidence type="ECO:0000313" key="4">
    <source>
        <dbReference type="Proteomes" id="UP001221757"/>
    </source>
</evidence>
<dbReference type="AlphaFoldDB" id="A0AAD7CYR8"/>
<accession>A0AAD7CYR8</accession>
<keyword evidence="2" id="KW-0732">Signal</keyword>
<proteinExistence type="predicted"/>
<dbReference type="Pfam" id="PF01828">
    <property type="entry name" value="Peptidase_A4"/>
    <property type="match status" value="1"/>
</dbReference>
<dbReference type="PRINTS" id="PR00977">
    <property type="entry name" value="SCYTLDPTASE"/>
</dbReference>
<evidence type="ECO:0000313" key="3">
    <source>
        <dbReference type="EMBL" id="KAJ7670260.1"/>
    </source>
</evidence>
<feature type="chain" id="PRO_5042089818" evidence="2">
    <location>
        <begin position="19"/>
        <end position="253"/>
    </location>
</feature>
<dbReference type="InterPro" id="IPR000250">
    <property type="entry name" value="Peptidase_G1"/>
</dbReference>
<reference evidence="3" key="1">
    <citation type="submission" date="2023-03" db="EMBL/GenBank/DDBJ databases">
        <title>Massive genome expansion in bonnet fungi (Mycena s.s.) driven by repeated elements and novel gene families across ecological guilds.</title>
        <authorList>
            <consortium name="Lawrence Berkeley National Laboratory"/>
            <person name="Harder C.B."/>
            <person name="Miyauchi S."/>
            <person name="Viragh M."/>
            <person name="Kuo A."/>
            <person name="Thoen E."/>
            <person name="Andreopoulos B."/>
            <person name="Lu D."/>
            <person name="Skrede I."/>
            <person name="Drula E."/>
            <person name="Henrissat B."/>
            <person name="Morin E."/>
            <person name="Kohler A."/>
            <person name="Barry K."/>
            <person name="LaButti K."/>
            <person name="Morin E."/>
            <person name="Salamov A."/>
            <person name="Lipzen A."/>
            <person name="Mereny Z."/>
            <person name="Hegedus B."/>
            <person name="Baldrian P."/>
            <person name="Stursova M."/>
            <person name="Weitz H."/>
            <person name="Taylor A."/>
            <person name="Grigoriev I.V."/>
            <person name="Nagy L.G."/>
            <person name="Martin F."/>
            <person name="Kauserud H."/>
        </authorList>
    </citation>
    <scope>NUCLEOTIDE SEQUENCE</scope>
    <source>
        <strain evidence="3">CBHHK067</strain>
    </source>
</reference>
<dbReference type="InterPro" id="IPR038656">
    <property type="entry name" value="Peptidase_G1_sf"/>
</dbReference>
<evidence type="ECO:0000256" key="2">
    <source>
        <dbReference type="SAM" id="SignalP"/>
    </source>
</evidence>
<organism evidence="3 4">
    <name type="scientific">Mycena rosella</name>
    <name type="common">Pink bonnet</name>
    <name type="synonym">Agaricus rosellus</name>
    <dbReference type="NCBI Taxonomy" id="1033263"/>
    <lineage>
        <taxon>Eukaryota</taxon>
        <taxon>Fungi</taxon>
        <taxon>Dikarya</taxon>
        <taxon>Basidiomycota</taxon>
        <taxon>Agaricomycotina</taxon>
        <taxon>Agaricomycetes</taxon>
        <taxon>Agaricomycetidae</taxon>
        <taxon>Agaricales</taxon>
        <taxon>Marasmiineae</taxon>
        <taxon>Mycenaceae</taxon>
        <taxon>Mycena</taxon>
    </lineage>
</organism>
<dbReference type="PANTHER" id="PTHR37536:SF1">
    <property type="entry name" value="ASPERGILLOPEPSIN, PUTAITVE (AFU_ORTHOLOGUE AFUA_7G01200)"/>
    <property type="match status" value="1"/>
</dbReference>
<dbReference type="GO" id="GO:0070007">
    <property type="term" value="F:glutamic-type endopeptidase activity"/>
    <property type="evidence" value="ECO:0007669"/>
    <property type="project" value="InterPro"/>
</dbReference>
<name>A0AAD7CYR8_MYCRO</name>